<dbReference type="PANTHER" id="PTHR22749">
    <property type="entry name" value="RIBOFLAVIN KINASE/FMN ADENYLYLTRANSFERASE"/>
    <property type="match status" value="1"/>
</dbReference>
<keyword evidence="5" id="KW-0288">FMN</keyword>
<evidence type="ECO:0000256" key="9">
    <source>
        <dbReference type="ARBA" id="ARBA00022827"/>
    </source>
</evidence>
<dbReference type="InterPro" id="IPR004821">
    <property type="entry name" value="Cyt_trans-like"/>
</dbReference>
<comment type="caution">
    <text evidence="13">The sequence shown here is derived from an EMBL/GenBank/DDBJ whole genome shotgun (WGS) entry which is preliminary data.</text>
</comment>
<evidence type="ECO:0000256" key="5">
    <source>
        <dbReference type="ARBA" id="ARBA00022643"/>
    </source>
</evidence>
<dbReference type="PANTHER" id="PTHR22749:SF6">
    <property type="entry name" value="RIBOFLAVIN KINASE"/>
    <property type="match status" value="1"/>
</dbReference>
<name>A0ABN2N316_9PSEU</name>
<comment type="catalytic activity">
    <reaction evidence="11">
        <text>FMN + ATP + H(+) = FAD + diphosphate</text>
        <dbReference type="Rhea" id="RHEA:17237"/>
        <dbReference type="ChEBI" id="CHEBI:15378"/>
        <dbReference type="ChEBI" id="CHEBI:30616"/>
        <dbReference type="ChEBI" id="CHEBI:33019"/>
        <dbReference type="ChEBI" id="CHEBI:57692"/>
        <dbReference type="ChEBI" id="CHEBI:58210"/>
        <dbReference type="EC" id="2.7.7.2"/>
    </reaction>
</comment>
<dbReference type="Pfam" id="PF06574">
    <property type="entry name" value="FAD_syn"/>
    <property type="match status" value="1"/>
</dbReference>
<evidence type="ECO:0000256" key="6">
    <source>
        <dbReference type="ARBA" id="ARBA00022679"/>
    </source>
</evidence>
<evidence type="ECO:0000313" key="13">
    <source>
        <dbReference type="EMBL" id="GAA1845912.1"/>
    </source>
</evidence>
<evidence type="ECO:0000256" key="11">
    <source>
        <dbReference type="ARBA" id="ARBA00049494"/>
    </source>
</evidence>
<evidence type="ECO:0000256" key="3">
    <source>
        <dbReference type="ARBA" id="ARBA00012393"/>
    </source>
</evidence>
<keyword evidence="9" id="KW-0274">FAD</keyword>
<protein>
    <recommendedName>
        <fullName evidence="3">FAD synthase</fullName>
        <ecNumber evidence="3">2.7.7.2</ecNumber>
    </recommendedName>
</protein>
<dbReference type="CDD" id="cd02064">
    <property type="entry name" value="FAD_synthetase_N"/>
    <property type="match status" value="1"/>
</dbReference>
<evidence type="ECO:0000259" key="12">
    <source>
        <dbReference type="Pfam" id="PF06574"/>
    </source>
</evidence>
<sequence length="254" mass="27030">MPAPVVDPVSHWRGLAEVPWSWGRSVVTLGVFDGLHRGHARLLGRAVELGRLRGLPVVLATFDPHPATVAGRHRDTRAVVSLERRAELARELGADAVLVLPFGEGLARTPAVEFARDVLVRTLRATDVVVGENFRFGYRGVGDVRLLRRLGARHGFRAHGVDLLPGCSSTRVRELVAAGDLAGAAGVLGRPHRVPATSTGRSVRVEGDLLPPDGAYRVRAGNLQLTAVLAGRELGLRLPAGAVEIELLERAGGG</sequence>
<evidence type="ECO:0000256" key="10">
    <source>
        <dbReference type="ARBA" id="ARBA00022840"/>
    </source>
</evidence>
<organism evidence="13 14">
    <name type="scientific">Pseudonocardia ailaonensis</name>
    <dbReference type="NCBI Taxonomy" id="367279"/>
    <lineage>
        <taxon>Bacteria</taxon>
        <taxon>Bacillati</taxon>
        <taxon>Actinomycetota</taxon>
        <taxon>Actinomycetes</taxon>
        <taxon>Pseudonocardiales</taxon>
        <taxon>Pseudonocardiaceae</taxon>
        <taxon>Pseudonocardia</taxon>
    </lineage>
</organism>
<feature type="domain" description="FAD synthetase" evidence="12">
    <location>
        <begin position="22"/>
        <end position="163"/>
    </location>
</feature>
<reference evidence="13 14" key="1">
    <citation type="journal article" date="2019" name="Int. J. Syst. Evol. Microbiol.">
        <title>The Global Catalogue of Microorganisms (GCM) 10K type strain sequencing project: providing services to taxonomists for standard genome sequencing and annotation.</title>
        <authorList>
            <consortium name="The Broad Institute Genomics Platform"/>
            <consortium name="The Broad Institute Genome Sequencing Center for Infectious Disease"/>
            <person name="Wu L."/>
            <person name="Ma J."/>
        </authorList>
    </citation>
    <scope>NUCLEOTIDE SEQUENCE [LARGE SCALE GENOMIC DNA]</scope>
    <source>
        <strain evidence="13 14">JCM 16009</strain>
    </source>
</reference>
<dbReference type="InterPro" id="IPR014729">
    <property type="entry name" value="Rossmann-like_a/b/a_fold"/>
</dbReference>
<evidence type="ECO:0000256" key="7">
    <source>
        <dbReference type="ARBA" id="ARBA00022695"/>
    </source>
</evidence>
<dbReference type="RefSeq" id="WP_344416071.1">
    <property type="nucleotide sequence ID" value="NZ_BAAAQK010000005.1"/>
</dbReference>
<keyword evidence="14" id="KW-1185">Reference proteome</keyword>
<dbReference type="Proteomes" id="UP001500449">
    <property type="component" value="Unassembled WGS sequence"/>
</dbReference>
<keyword evidence="8" id="KW-0547">Nucleotide-binding</keyword>
<dbReference type="InterPro" id="IPR023468">
    <property type="entry name" value="Riboflavin_kinase"/>
</dbReference>
<dbReference type="EMBL" id="BAAAQK010000005">
    <property type="protein sequence ID" value="GAA1845912.1"/>
    <property type="molecule type" value="Genomic_DNA"/>
</dbReference>
<keyword evidence="6" id="KW-0808">Transferase</keyword>
<comment type="similarity">
    <text evidence="2">Belongs to the RibF family.</text>
</comment>
<dbReference type="NCBIfam" id="TIGR00125">
    <property type="entry name" value="cyt_tran_rel"/>
    <property type="match status" value="1"/>
</dbReference>
<keyword evidence="10" id="KW-0067">ATP-binding</keyword>
<evidence type="ECO:0000313" key="14">
    <source>
        <dbReference type="Proteomes" id="UP001500449"/>
    </source>
</evidence>
<dbReference type="InterPro" id="IPR015864">
    <property type="entry name" value="FAD_synthase"/>
</dbReference>
<evidence type="ECO:0000256" key="4">
    <source>
        <dbReference type="ARBA" id="ARBA00022630"/>
    </source>
</evidence>
<proteinExistence type="inferred from homology"/>
<comment type="pathway">
    <text evidence="1">Cofactor biosynthesis; FAD biosynthesis; FAD from FMN: step 1/1.</text>
</comment>
<keyword evidence="4" id="KW-0285">Flavoprotein</keyword>
<keyword evidence="7" id="KW-0548">Nucleotidyltransferase</keyword>
<evidence type="ECO:0000256" key="1">
    <source>
        <dbReference type="ARBA" id="ARBA00004726"/>
    </source>
</evidence>
<dbReference type="Gene3D" id="3.40.50.620">
    <property type="entry name" value="HUPs"/>
    <property type="match status" value="1"/>
</dbReference>
<dbReference type="EC" id="2.7.7.2" evidence="3"/>
<gene>
    <name evidence="13" type="ORF">GCM10009836_26860</name>
</gene>
<evidence type="ECO:0000256" key="2">
    <source>
        <dbReference type="ARBA" id="ARBA00010214"/>
    </source>
</evidence>
<dbReference type="SUPFAM" id="SSF52374">
    <property type="entry name" value="Nucleotidylyl transferase"/>
    <property type="match status" value="1"/>
</dbReference>
<accession>A0ABN2N316</accession>
<evidence type="ECO:0000256" key="8">
    <source>
        <dbReference type="ARBA" id="ARBA00022741"/>
    </source>
</evidence>